<dbReference type="AlphaFoldDB" id="A0AAJ0I8J5"/>
<dbReference type="RefSeq" id="XP_062693386.1">
    <property type="nucleotide sequence ID" value="XM_062839499.1"/>
</dbReference>
<dbReference type="GeneID" id="87877121"/>
<evidence type="ECO:0000313" key="2">
    <source>
        <dbReference type="Proteomes" id="UP001285908"/>
    </source>
</evidence>
<dbReference type="Proteomes" id="UP001285908">
    <property type="component" value="Unassembled WGS sequence"/>
</dbReference>
<evidence type="ECO:0000313" key="1">
    <source>
        <dbReference type="EMBL" id="KAK3492928.1"/>
    </source>
</evidence>
<dbReference type="EMBL" id="JAULSX010000004">
    <property type="protein sequence ID" value="KAK3492928.1"/>
    <property type="molecule type" value="Genomic_DNA"/>
</dbReference>
<protein>
    <submittedName>
        <fullName evidence="1">Uncharacterized protein</fullName>
    </submittedName>
</protein>
<organism evidence="1 2">
    <name type="scientific">Neurospora hispaniola</name>
    <dbReference type="NCBI Taxonomy" id="588809"/>
    <lineage>
        <taxon>Eukaryota</taxon>
        <taxon>Fungi</taxon>
        <taxon>Dikarya</taxon>
        <taxon>Ascomycota</taxon>
        <taxon>Pezizomycotina</taxon>
        <taxon>Sordariomycetes</taxon>
        <taxon>Sordariomycetidae</taxon>
        <taxon>Sordariales</taxon>
        <taxon>Sordariaceae</taxon>
        <taxon>Neurospora</taxon>
    </lineage>
</organism>
<name>A0AAJ0I8J5_9PEZI</name>
<sequence length="212" mass="23487">MECFLEITLLFRGFRLANQQQPHWNYLGEPQARTQCSDLDQTHTVRPKEHSAATSMKMSSHLRSQLLLSRILSLPWKPPSHAAVTSGQRGELPLARARRAYLTASYLWANDLILSAGMHENLRGKGSGSWLHAAVISSNGNKGTQLRAPTLFWDKATDSAVSSPSIPQSPPMRKGSVSLPKQTIKHLELLHGGHMTLFRAAVPHSVIPLSRF</sequence>
<proteinExistence type="predicted"/>
<keyword evidence="2" id="KW-1185">Reference proteome</keyword>
<gene>
    <name evidence="1" type="ORF">B0T23DRAFT_412889</name>
</gene>
<accession>A0AAJ0I8J5</accession>
<comment type="caution">
    <text evidence="1">The sequence shown here is derived from an EMBL/GenBank/DDBJ whole genome shotgun (WGS) entry which is preliminary data.</text>
</comment>
<reference evidence="1 2" key="1">
    <citation type="journal article" date="2023" name="Mol. Phylogenet. Evol.">
        <title>Genome-scale phylogeny and comparative genomics of the fungal order Sordariales.</title>
        <authorList>
            <person name="Hensen N."/>
            <person name="Bonometti L."/>
            <person name="Westerberg I."/>
            <person name="Brannstrom I.O."/>
            <person name="Guillou S."/>
            <person name="Cros-Aarteil S."/>
            <person name="Calhoun S."/>
            <person name="Haridas S."/>
            <person name="Kuo A."/>
            <person name="Mondo S."/>
            <person name="Pangilinan J."/>
            <person name="Riley R."/>
            <person name="LaButti K."/>
            <person name="Andreopoulos B."/>
            <person name="Lipzen A."/>
            <person name="Chen C."/>
            <person name="Yan M."/>
            <person name="Daum C."/>
            <person name="Ng V."/>
            <person name="Clum A."/>
            <person name="Steindorff A."/>
            <person name="Ohm R.A."/>
            <person name="Martin F."/>
            <person name="Silar P."/>
            <person name="Natvig D.O."/>
            <person name="Lalanne C."/>
            <person name="Gautier V."/>
            <person name="Ament-Velasquez S.L."/>
            <person name="Kruys A."/>
            <person name="Hutchinson M.I."/>
            <person name="Powell A.J."/>
            <person name="Barry K."/>
            <person name="Miller A.N."/>
            <person name="Grigoriev I.V."/>
            <person name="Debuchy R."/>
            <person name="Gladieux P."/>
            <person name="Hiltunen Thoren M."/>
            <person name="Johannesson H."/>
        </authorList>
    </citation>
    <scope>NUCLEOTIDE SEQUENCE [LARGE SCALE GENOMIC DNA]</scope>
    <source>
        <strain evidence="1 2">FGSC 10403</strain>
    </source>
</reference>